<keyword evidence="12" id="KW-1185">Reference proteome</keyword>
<feature type="transmembrane region" description="Helical" evidence="10">
    <location>
        <begin position="47"/>
        <end position="69"/>
    </location>
</feature>
<sequence>MANESRENEQIILTCIFVFSVLAILANALVIILVLTSKRLRTYVNGFLVSLAASDILINICVAFPFVFFSWEKQHIKIATTLYKYFLASASMSELGNLCAATYERYLAVVKPFQYKTRIKKYFCIIIPVVWLSSFLVSLIVFLHYADLKKSVKKMIVIPTLLIFVLLPLFIIIIFYHYIFVSLVKQKKTIHTLGSIHPHVLHQRKKREVKLVKMFAVVASLYIFSTIPGLLHESVGEIRNFTLPGCTTSFALFLSYFGIVLSSLANPFIYTFSKQDFRQQIKVIFKNIPQCKMWDRQT</sequence>
<keyword evidence="6 10" id="KW-0472">Membrane</keyword>
<dbReference type="OrthoDB" id="10005336at2759"/>
<dbReference type="Pfam" id="PF00001">
    <property type="entry name" value="7tm_1"/>
    <property type="match status" value="1"/>
</dbReference>
<dbReference type="InterPro" id="IPR017452">
    <property type="entry name" value="GPCR_Rhodpsn_7TM"/>
</dbReference>
<dbReference type="PANTHER" id="PTHR24246:SF27">
    <property type="entry name" value="ADENOSINE RECEPTOR, ISOFORM A"/>
    <property type="match status" value="1"/>
</dbReference>
<feature type="domain" description="G-protein coupled receptors family 1 profile" evidence="11">
    <location>
        <begin position="26"/>
        <end position="270"/>
    </location>
</feature>
<evidence type="ECO:0000256" key="1">
    <source>
        <dbReference type="ARBA" id="ARBA00004651"/>
    </source>
</evidence>
<dbReference type="FunCoup" id="A0A6P8H909">
    <property type="interactions" value="718"/>
</dbReference>
<keyword evidence="5" id="KW-0297">G-protein coupled receptor</keyword>
<dbReference type="InParanoid" id="A0A6P8H909"/>
<dbReference type="RefSeq" id="XP_031549247.1">
    <property type="nucleotide sequence ID" value="XM_031693387.1"/>
</dbReference>
<keyword evidence="3 10" id="KW-0812">Transmembrane</keyword>
<organism evidence="12 13">
    <name type="scientific">Actinia tenebrosa</name>
    <name type="common">Australian red waratah sea anemone</name>
    <dbReference type="NCBI Taxonomy" id="6105"/>
    <lineage>
        <taxon>Eukaryota</taxon>
        <taxon>Metazoa</taxon>
        <taxon>Cnidaria</taxon>
        <taxon>Anthozoa</taxon>
        <taxon>Hexacorallia</taxon>
        <taxon>Actiniaria</taxon>
        <taxon>Actiniidae</taxon>
        <taxon>Actinia</taxon>
    </lineage>
</organism>
<evidence type="ECO:0000256" key="8">
    <source>
        <dbReference type="ARBA" id="ARBA00023180"/>
    </source>
</evidence>
<evidence type="ECO:0000256" key="7">
    <source>
        <dbReference type="ARBA" id="ARBA00023170"/>
    </source>
</evidence>
<dbReference type="Gene3D" id="1.20.1070.10">
    <property type="entry name" value="Rhodopsin 7-helix transmembrane proteins"/>
    <property type="match status" value="1"/>
</dbReference>
<evidence type="ECO:0000256" key="10">
    <source>
        <dbReference type="SAM" id="Phobius"/>
    </source>
</evidence>
<dbReference type="Proteomes" id="UP000515163">
    <property type="component" value="Unplaced"/>
</dbReference>
<evidence type="ECO:0000256" key="5">
    <source>
        <dbReference type="ARBA" id="ARBA00023040"/>
    </source>
</evidence>
<comment type="subcellular location">
    <subcellularLocation>
        <location evidence="1">Cell membrane</location>
        <topology evidence="1">Multi-pass membrane protein</topology>
    </subcellularLocation>
</comment>
<keyword evidence="4 10" id="KW-1133">Transmembrane helix</keyword>
<feature type="transmembrane region" description="Helical" evidence="10">
    <location>
        <begin position="211"/>
        <end position="231"/>
    </location>
</feature>
<gene>
    <name evidence="13" type="primary">LOC116286803</name>
</gene>
<protein>
    <submittedName>
        <fullName evidence="13">Octopamine receptor beta-2R-like</fullName>
    </submittedName>
</protein>
<dbReference type="InterPro" id="IPR000276">
    <property type="entry name" value="GPCR_Rhodpsn"/>
</dbReference>
<proteinExistence type="predicted"/>
<dbReference type="SMART" id="SM01381">
    <property type="entry name" value="7TM_GPCR_Srsx"/>
    <property type="match status" value="1"/>
</dbReference>
<evidence type="ECO:0000259" key="11">
    <source>
        <dbReference type="PROSITE" id="PS50262"/>
    </source>
</evidence>
<feature type="transmembrane region" description="Helical" evidence="10">
    <location>
        <begin position="122"/>
        <end position="144"/>
    </location>
</feature>
<dbReference type="CDD" id="cd00637">
    <property type="entry name" value="7tm_classA_rhodopsin-like"/>
    <property type="match status" value="1"/>
</dbReference>
<dbReference type="KEGG" id="aten:116286803"/>
<name>A0A6P8H909_ACTTE</name>
<evidence type="ECO:0000256" key="4">
    <source>
        <dbReference type="ARBA" id="ARBA00022989"/>
    </source>
</evidence>
<accession>A0A6P8H909</accession>
<evidence type="ECO:0000256" key="2">
    <source>
        <dbReference type="ARBA" id="ARBA00022475"/>
    </source>
</evidence>
<dbReference type="PRINTS" id="PR00237">
    <property type="entry name" value="GPCRRHODOPSN"/>
</dbReference>
<dbReference type="AlphaFoldDB" id="A0A6P8H909"/>
<keyword evidence="2" id="KW-1003">Cell membrane</keyword>
<feature type="transmembrane region" description="Helical" evidence="10">
    <location>
        <begin position="251"/>
        <end position="272"/>
    </location>
</feature>
<evidence type="ECO:0000256" key="6">
    <source>
        <dbReference type="ARBA" id="ARBA00023136"/>
    </source>
</evidence>
<evidence type="ECO:0000313" key="12">
    <source>
        <dbReference type="Proteomes" id="UP000515163"/>
    </source>
</evidence>
<evidence type="ECO:0000256" key="3">
    <source>
        <dbReference type="ARBA" id="ARBA00022692"/>
    </source>
</evidence>
<feature type="transmembrane region" description="Helical" evidence="10">
    <location>
        <begin position="156"/>
        <end position="179"/>
    </location>
</feature>
<dbReference type="GeneID" id="116286803"/>
<dbReference type="GO" id="GO:0004930">
    <property type="term" value="F:G protein-coupled receptor activity"/>
    <property type="evidence" value="ECO:0007669"/>
    <property type="project" value="UniProtKB-KW"/>
</dbReference>
<keyword evidence="9" id="KW-0807">Transducer</keyword>
<evidence type="ECO:0000256" key="9">
    <source>
        <dbReference type="ARBA" id="ARBA00023224"/>
    </source>
</evidence>
<dbReference type="SUPFAM" id="SSF81321">
    <property type="entry name" value="Family A G protein-coupled receptor-like"/>
    <property type="match status" value="1"/>
</dbReference>
<dbReference type="PANTHER" id="PTHR24246">
    <property type="entry name" value="OLFACTORY RECEPTOR AND ADENOSINE RECEPTOR"/>
    <property type="match status" value="1"/>
</dbReference>
<evidence type="ECO:0000313" key="13">
    <source>
        <dbReference type="RefSeq" id="XP_031549247.1"/>
    </source>
</evidence>
<feature type="transmembrane region" description="Helical" evidence="10">
    <location>
        <begin position="12"/>
        <end position="35"/>
    </location>
</feature>
<dbReference type="PROSITE" id="PS50262">
    <property type="entry name" value="G_PROTEIN_RECEP_F1_2"/>
    <property type="match status" value="1"/>
</dbReference>
<dbReference type="GO" id="GO:0005886">
    <property type="term" value="C:plasma membrane"/>
    <property type="evidence" value="ECO:0007669"/>
    <property type="project" value="UniProtKB-SubCell"/>
</dbReference>
<keyword evidence="7" id="KW-0675">Receptor</keyword>
<reference evidence="13" key="1">
    <citation type="submission" date="2025-08" db="UniProtKB">
        <authorList>
            <consortium name="RefSeq"/>
        </authorList>
    </citation>
    <scope>IDENTIFICATION</scope>
    <source>
        <tissue evidence="13">Tentacle</tissue>
    </source>
</reference>
<keyword evidence="8" id="KW-0325">Glycoprotein</keyword>